<dbReference type="Proteomes" id="UP000248886">
    <property type="component" value="Unassembled WGS sequence"/>
</dbReference>
<dbReference type="EMBL" id="QKQP01000005">
    <property type="protein sequence ID" value="PZD80987.1"/>
    <property type="molecule type" value="Genomic_DNA"/>
</dbReference>
<gene>
    <name evidence="2" type="ORF">DN052_11315</name>
</gene>
<dbReference type="GO" id="GO:0015774">
    <property type="term" value="P:polysaccharide transport"/>
    <property type="evidence" value="ECO:0007669"/>
    <property type="project" value="InterPro"/>
</dbReference>
<feature type="region of interest" description="Disordered" evidence="1">
    <location>
        <begin position="417"/>
        <end position="436"/>
    </location>
</feature>
<dbReference type="CDD" id="cd16441">
    <property type="entry name" value="beta_Kdo_transferase_KpsS"/>
    <property type="match status" value="1"/>
</dbReference>
<dbReference type="RefSeq" id="WP_012537542.1">
    <property type="nucleotide sequence ID" value="NZ_AP025160.1"/>
</dbReference>
<evidence type="ECO:0000256" key="1">
    <source>
        <dbReference type="SAM" id="MobiDB-lite"/>
    </source>
</evidence>
<protein>
    <submittedName>
        <fullName evidence="2">Capsule biosynthesis protein</fullName>
    </submittedName>
</protein>
<dbReference type="OMA" id="WVFEEGY"/>
<dbReference type="GeneID" id="65282014"/>
<dbReference type="GO" id="GO:0000271">
    <property type="term" value="P:polysaccharide biosynthetic process"/>
    <property type="evidence" value="ECO:0007669"/>
    <property type="project" value="InterPro"/>
</dbReference>
<sequence>MKNFLFLQGVASPFFALLSDRLRERGRNVFRINFCAGDVAYWWPRPAVAFRGKVDQLGPFLNRYLGDHHITDIVLFGDRRPIHQTAIALAQERGITVHVFEEGYLRPYWITMERGGVNKHSQLPKDPHWYRQVVAQAPLGPEGREFPGNFRLRAMRDVFYHAGDIFNPIAFRGYRHHAPVHPIREYYWYIRRFPRIKKRLKTDLAATYDFVRQGKPYFLLPLQLYSDSQITCHSSFCDMYEFITTTLTSFASHGDRDLHLVVKNHPLDPGMQAYEPFVAELAAKLGIARRVHYYDYGDLLLLLEHSKGVVTINSTVGTWALNLGKPVLALADPVYHLPGLTSEMPLDLFWNAPDAPDPELWSAFRRVLIHTTQINGGFYCRAGMDLALDTAVDRLELVQSPLEELLCRIDIPKASLSPAQPAPSAPPSPWPTPHPV</sequence>
<dbReference type="AlphaFoldDB" id="A0A2W1KNX7"/>
<dbReference type="OrthoDB" id="9794206at2"/>
<accession>A0A2W1KNX7</accession>
<proteinExistence type="predicted"/>
<name>A0A2W1KNX7_ACIFR</name>
<organism evidence="2 3">
    <name type="scientific">Acidithiobacillus ferrooxidans</name>
    <name type="common">Thiobacillus ferrooxidans</name>
    <dbReference type="NCBI Taxonomy" id="920"/>
    <lineage>
        <taxon>Bacteria</taxon>
        <taxon>Pseudomonadati</taxon>
        <taxon>Pseudomonadota</taxon>
        <taxon>Acidithiobacillia</taxon>
        <taxon>Acidithiobacillales</taxon>
        <taxon>Acidithiobacillaceae</taxon>
        <taxon>Acidithiobacillus</taxon>
    </lineage>
</organism>
<evidence type="ECO:0000313" key="3">
    <source>
        <dbReference type="Proteomes" id="UP000248886"/>
    </source>
</evidence>
<evidence type="ECO:0000313" key="2">
    <source>
        <dbReference type="EMBL" id="PZD80987.1"/>
    </source>
</evidence>
<dbReference type="InterPro" id="IPR007833">
    <property type="entry name" value="Capsule_polysaccharide_synth"/>
</dbReference>
<dbReference type="Pfam" id="PF05159">
    <property type="entry name" value="Capsule_synth"/>
    <property type="match status" value="1"/>
</dbReference>
<comment type="caution">
    <text evidence="2">The sequence shown here is derived from an EMBL/GenBank/DDBJ whole genome shotgun (WGS) entry which is preliminary data.</text>
</comment>
<reference evidence="2 3" key="1">
    <citation type="submission" date="2018-06" db="EMBL/GenBank/DDBJ databases">
        <title>Draft sequence of Acidithiobacillus ferrooxidans CCM 4253.</title>
        <authorList>
            <person name="Moya-Beltran A."/>
            <person name="Castro M."/>
            <person name="Covarrubias P.C."/>
            <person name="Issotta F."/>
            <person name="Janiczek O."/>
            <person name="Mandl M."/>
            <person name="Kucera J."/>
            <person name="Quatrini R."/>
        </authorList>
    </citation>
    <scope>NUCLEOTIDE SEQUENCE [LARGE SCALE GENOMIC DNA]</scope>
    <source>
        <strain evidence="2 3">CCM 4253</strain>
    </source>
</reference>
<feature type="compositionally biased region" description="Pro residues" evidence="1">
    <location>
        <begin position="420"/>
        <end position="436"/>
    </location>
</feature>